<dbReference type="Pfam" id="PF07987">
    <property type="entry name" value="DUF1775"/>
    <property type="match status" value="1"/>
</dbReference>
<organism evidence="5 6">
    <name type="scientific">Actinoallomurus oryzae</name>
    <dbReference type="NCBI Taxonomy" id="502180"/>
    <lineage>
        <taxon>Bacteria</taxon>
        <taxon>Bacillati</taxon>
        <taxon>Actinomycetota</taxon>
        <taxon>Actinomycetes</taxon>
        <taxon>Streptosporangiales</taxon>
        <taxon>Thermomonosporaceae</taxon>
        <taxon>Actinoallomurus</taxon>
    </lineage>
</organism>
<evidence type="ECO:0000256" key="2">
    <source>
        <dbReference type="SAM" id="Phobius"/>
    </source>
</evidence>
<keyword evidence="6" id="KW-1185">Reference proteome</keyword>
<keyword evidence="2" id="KW-0812">Transmembrane</keyword>
<dbReference type="InterPro" id="IPR038507">
    <property type="entry name" value="YcnI-like_sf"/>
</dbReference>
<evidence type="ECO:0000259" key="4">
    <source>
        <dbReference type="Pfam" id="PF07987"/>
    </source>
</evidence>
<sequence>MVRTVHRVIVPLICASVLVVTGALAAAAHVVLRPNTATQGDFTKLTFHVPNEAESADTIKVKIVLPDAQQDLIPAAVVQTKPGWTVKTEKRKLDTPVVVEGKEIWEVLSSVTWTAKDSTARIRPEQFDEVALFGGPLPSVDKIYFKAYQYYSDGSVVSWDQIPSDSDPNPAHPAPALLLSPPGGTPSGQSGATGQHAAFNSAGGVRLTAAEEKTSEARPTGSSMLSAAVPVAVLLLGGMAVGLLLGRRRWARTNQGE</sequence>
<reference evidence="6" key="1">
    <citation type="journal article" date="2019" name="Int. J. Syst. Evol. Microbiol.">
        <title>The Global Catalogue of Microorganisms (GCM) 10K type strain sequencing project: providing services to taxonomists for standard genome sequencing and annotation.</title>
        <authorList>
            <consortium name="The Broad Institute Genomics Platform"/>
            <consortium name="The Broad Institute Genome Sequencing Center for Infectious Disease"/>
            <person name="Wu L."/>
            <person name="Ma J."/>
        </authorList>
    </citation>
    <scope>NUCLEOTIDE SEQUENCE [LARGE SCALE GENOMIC DNA]</scope>
    <source>
        <strain evidence="6">JCM 17933</strain>
    </source>
</reference>
<evidence type="ECO:0000313" key="5">
    <source>
        <dbReference type="EMBL" id="GAA4520997.1"/>
    </source>
</evidence>
<evidence type="ECO:0000256" key="1">
    <source>
        <dbReference type="SAM" id="MobiDB-lite"/>
    </source>
</evidence>
<evidence type="ECO:0000256" key="3">
    <source>
        <dbReference type="SAM" id="SignalP"/>
    </source>
</evidence>
<dbReference type="InterPro" id="IPR012533">
    <property type="entry name" value="YcnI-copper_dom"/>
</dbReference>
<protein>
    <recommendedName>
        <fullName evidence="4">YncI copper-binding domain-containing protein</fullName>
    </recommendedName>
</protein>
<dbReference type="Gene3D" id="2.60.40.2230">
    <property type="entry name" value="Uncharacterised protein YcnI-like PF07987, DUF1775"/>
    <property type="match status" value="1"/>
</dbReference>
<comment type="caution">
    <text evidence="5">The sequence shown here is derived from an EMBL/GenBank/DDBJ whole genome shotgun (WGS) entry which is preliminary data.</text>
</comment>
<feature type="transmembrane region" description="Helical" evidence="2">
    <location>
        <begin position="224"/>
        <end position="245"/>
    </location>
</feature>
<feature type="chain" id="PRO_5045631684" description="YncI copper-binding domain-containing protein" evidence="3">
    <location>
        <begin position="26"/>
        <end position="257"/>
    </location>
</feature>
<dbReference type="RefSeq" id="WP_345475585.1">
    <property type="nucleotide sequence ID" value="NZ_BAABHF010000067.1"/>
</dbReference>
<accession>A0ABP8R8T0</accession>
<keyword evidence="2" id="KW-1133">Transmembrane helix</keyword>
<feature type="domain" description="YncI copper-binding" evidence="4">
    <location>
        <begin position="29"/>
        <end position="178"/>
    </location>
</feature>
<dbReference type="CDD" id="cd08545">
    <property type="entry name" value="YcnI_like"/>
    <property type="match status" value="1"/>
</dbReference>
<keyword evidence="3" id="KW-0732">Signal</keyword>
<evidence type="ECO:0000313" key="6">
    <source>
        <dbReference type="Proteomes" id="UP001500503"/>
    </source>
</evidence>
<dbReference type="Proteomes" id="UP001500503">
    <property type="component" value="Unassembled WGS sequence"/>
</dbReference>
<feature type="signal peptide" evidence="3">
    <location>
        <begin position="1"/>
        <end position="25"/>
    </location>
</feature>
<proteinExistence type="predicted"/>
<keyword evidence="2" id="KW-0472">Membrane</keyword>
<feature type="compositionally biased region" description="Low complexity" evidence="1">
    <location>
        <begin position="174"/>
        <end position="195"/>
    </location>
</feature>
<gene>
    <name evidence="5" type="ORF">GCM10023191_098740</name>
</gene>
<feature type="region of interest" description="Disordered" evidence="1">
    <location>
        <begin position="161"/>
        <end position="197"/>
    </location>
</feature>
<dbReference type="EMBL" id="BAABHF010000067">
    <property type="protein sequence ID" value="GAA4520997.1"/>
    <property type="molecule type" value="Genomic_DNA"/>
</dbReference>
<name>A0ABP8R8T0_9ACTN</name>